<protein>
    <submittedName>
        <fullName evidence="1">Uncharacterized protein</fullName>
    </submittedName>
</protein>
<name>A0A942YVN6_9BACI</name>
<sequence>MSLKGNIEVSKRKFCLFETIDMLHRRSRLYKDSSKMTQQERFLLMKYDLKLLENVERMVEHIGKVYDFFLSAEPLEEWWWHLDKVASGELEVEIGLRQKDKVL</sequence>
<comment type="caution">
    <text evidence="1">The sequence shown here is derived from an EMBL/GenBank/DDBJ whole genome shotgun (WGS) entry which is preliminary data.</text>
</comment>
<dbReference type="EMBL" id="JAGYPF010000003">
    <property type="protein sequence ID" value="MBS4214304.1"/>
    <property type="molecule type" value="Genomic_DNA"/>
</dbReference>
<accession>A0A942YVN6</accession>
<dbReference type="AlphaFoldDB" id="A0A942YVN6"/>
<reference evidence="1" key="1">
    <citation type="submission" date="2021-05" db="EMBL/GenBank/DDBJ databases">
        <title>Novel Bacillus species.</title>
        <authorList>
            <person name="Liu G."/>
        </authorList>
    </citation>
    <scope>NUCLEOTIDE SEQUENCE</scope>
    <source>
        <strain evidence="1">FJAT-49825</strain>
    </source>
</reference>
<organism evidence="1 2">
    <name type="scientific">Neobacillus rhizophilus</name>
    <dbReference type="NCBI Taxonomy" id="2833579"/>
    <lineage>
        <taxon>Bacteria</taxon>
        <taxon>Bacillati</taxon>
        <taxon>Bacillota</taxon>
        <taxon>Bacilli</taxon>
        <taxon>Bacillales</taxon>
        <taxon>Bacillaceae</taxon>
        <taxon>Neobacillus</taxon>
    </lineage>
</organism>
<dbReference type="Proteomes" id="UP000679749">
    <property type="component" value="Unassembled WGS sequence"/>
</dbReference>
<gene>
    <name evidence="1" type="ORF">KHA99_17790</name>
</gene>
<evidence type="ECO:0000313" key="1">
    <source>
        <dbReference type="EMBL" id="MBS4214304.1"/>
    </source>
</evidence>
<evidence type="ECO:0000313" key="2">
    <source>
        <dbReference type="Proteomes" id="UP000679749"/>
    </source>
</evidence>
<keyword evidence="2" id="KW-1185">Reference proteome</keyword>
<proteinExistence type="predicted"/>